<dbReference type="Proteomes" id="UP000198341">
    <property type="component" value="Chromosome 7"/>
</dbReference>
<evidence type="ECO:0000256" key="3">
    <source>
        <dbReference type="ARBA" id="ARBA00023128"/>
    </source>
</evidence>
<gene>
    <name evidence="8" type="ORF">Bathy07g01290</name>
</gene>
<dbReference type="PANTHER" id="PTHR23354:SF62">
    <property type="entry name" value="MUSTARD, ISOFORM V"/>
    <property type="match status" value="1"/>
</dbReference>
<dbReference type="PROSITE" id="PS51886">
    <property type="entry name" value="TLDC"/>
    <property type="match status" value="1"/>
</dbReference>
<evidence type="ECO:0000313" key="8">
    <source>
        <dbReference type="EMBL" id="CCO66275.1"/>
    </source>
</evidence>
<dbReference type="GO" id="GO:0005739">
    <property type="term" value="C:mitochondrion"/>
    <property type="evidence" value="ECO:0007669"/>
    <property type="project" value="UniProtKB-SubCell"/>
</dbReference>
<keyword evidence="5" id="KW-0175">Coiled coil</keyword>
<dbReference type="EMBL" id="FO082272">
    <property type="protein sequence ID" value="CCO66275.1"/>
    <property type="molecule type" value="Genomic_DNA"/>
</dbReference>
<evidence type="ECO:0000256" key="6">
    <source>
        <dbReference type="SAM" id="MobiDB-lite"/>
    </source>
</evidence>
<accession>K8F2G9</accession>
<dbReference type="AlphaFoldDB" id="K8F2G9"/>
<feature type="region of interest" description="Disordered" evidence="6">
    <location>
        <begin position="206"/>
        <end position="231"/>
    </location>
</feature>
<dbReference type="eggNOG" id="KOG2372">
    <property type="taxonomic scope" value="Eukaryota"/>
</dbReference>
<dbReference type="SMART" id="SM00584">
    <property type="entry name" value="TLDc"/>
    <property type="match status" value="1"/>
</dbReference>
<sequence>MSEEEEQQEQLRRRLETKEMELLEFERMLHTREREFRLQQELIECLETRNRELEEERREILGGSSTTLATLKGGNDEDKTKTATVVEEEEEENLSSPVYDAVASMFGRFTGLGGTTTTTTDTAGNAKVYDDDDEDDFDDEVRERGEQEGIVNIVVSEDENNKSGGPSSSRVSFVPGLVSVKDKRRLMFAVVDAEIDATQFVGLRRMSKEEKERMTTTTTTTSGSSNGEKQRNRHLKTLAQYLMHRSASQENLGTMTTTNSGSNSKNNNNANNSNDEGENLSSSSSMEMYEILWKEDGEMKRLAFEANAEGFIHVSKRVQKWSEEAKIAINAMPADTIPSSNDVVIVAAASSAVEKEEEGEKQTKRILEPMPKSQVSQQPELVGYAVKNAPIIDQMIQSCLISALPSRFRRSAWTLKYSSKRDGISLHSLYRAVRHSPATVLAVRDTNGYCFGAFSTEVWSTQNANRYFGTGESFVFAIEKDGDDTVTCFSWSGKNDYFQIAKSESLGVGGGSNYALWIDEDFTRGISGSYCETYNSECLASGEDFDVLNVEIYGID</sequence>
<evidence type="ECO:0000313" key="9">
    <source>
        <dbReference type="Proteomes" id="UP000198341"/>
    </source>
</evidence>
<keyword evidence="3" id="KW-0496">Mitochondrion</keyword>
<reference evidence="8 9" key="1">
    <citation type="submission" date="2011-10" db="EMBL/GenBank/DDBJ databases">
        <authorList>
            <person name="Genoscope - CEA"/>
        </authorList>
    </citation>
    <scope>NUCLEOTIDE SEQUENCE [LARGE SCALE GENOMIC DNA]</scope>
    <source>
        <strain evidence="8 9">RCC 1105</strain>
    </source>
</reference>
<dbReference type="GeneID" id="19014619"/>
<comment type="subcellular location">
    <subcellularLocation>
        <location evidence="1">Mitochondrion</location>
    </subcellularLocation>
</comment>
<feature type="compositionally biased region" description="Low complexity" evidence="6">
    <location>
        <begin position="251"/>
        <end position="274"/>
    </location>
</feature>
<dbReference type="OrthoDB" id="26679at2759"/>
<proteinExistence type="inferred from homology"/>
<evidence type="ECO:0000256" key="2">
    <source>
        <dbReference type="ARBA" id="ARBA00009540"/>
    </source>
</evidence>
<evidence type="ECO:0000256" key="5">
    <source>
        <dbReference type="SAM" id="Coils"/>
    </source>
</evidence>
<dbReference type="Pfam" id="PF07534">
    <property type="entry name" value="TLD"/>
    <property type="match status" value="1"/>
</dbReference>
<organism evidence="8 9">
    <name type="scientific">Bathycoccus prasinos</name>
    <dbReference type="NCBI Taxonomy" id="41875"/>
    <lineage>
        <taxon>Eukaryota</taxon>
        <taxon>Viridiplantae</taxon>
        <taxon>Chlorophyta</taxon>
        <taxon>Mamiellophyceae</taxon>
        <taxon>Mamiellales</taxon>
        <taxon>Bathycoccaceae</taxon>
        <taxon>Bathycoccus</taxon>
    </lineage>
</organism>
<evidence type="ECO:0000256" key="4">
    <source>
        <dbReference type="ARBA" id="ARBA00040604"/>
    </source>
</evidence>
<evidence type="ECO:0000256" key="1">
    <source>
        <dbReference type="ARBA" id="ARBA00004173"/>
    </source>
</evidence>
<comment type="similarity">
    <text evidence="2">Belongs to the OXR1 family.</text>
</comment>
<feature type="region of interest" description="Disordered" evidence="6">
    <location>
        <begin position="248"/>
        <end position="284"/>
    </location>
</feature>
<evidence type="ECO:0000259" key="7">
    <source>
        <dbReference type="PROSITE" id="PS51886"/>
    </source>
</evidence>
<name>K8F2G9_9CHLO</name>
<dbReference type="InterPro" id="IPR006571">
    <property type="entry name" value="TLDc_dom"/>
</dbReference>
<feature type="domain" description="TLDc" evidence="7">
    <location>
        <begin position="390"/>
        <end position="556"/>
    </location>
</feature>
<dbReference type="RefSeq" id="XP_007512187.1">
    <property type="nucleotide sequence ID" value="XM_007512125.1"/>
</dbReference>
<dbReference type="PANTHER" id="PTHR23354">
    <property type="entry name" value="NUCLEOLAR PROTEIN 7/ESTROGEN RECEPTOR COACTIVATOR-RELATED"/>
    <property type="match status" value="1"/>
</dbReference>
<feature type="coiled-coil region" evidence="5">
    <location>
        <begin position="1"/>
        <end position="63"/>
    </location>
</feature>
<protein>
    <recommendedName>
        <fullName evidence="4">Oxidation resistance protein 1</fullName>
    </recommendedName>
</protein>
<keyword evidence="9" id="KW-1185">Reference proteome</keyword>
<dbReference type="KEGG" id="bpg:Bathy07g01290"/>